<dbReference type="Gene3D" id="3.40.50.300">
    <property type="entry name" value="P-loop containing nucleotide triphosphate hydrolases"/>
    <property type="match status" value="1"/>
</dbReference>
<keyword evidence="7" id="KW-0677">Repeat</keyword>
<proteinExistence type="inferred from homology"/>
<dbReference type="InterPro" id="IPR032675">
    <property type="entry name" value="LRR_dom_sf"/>
</dbReference>
<dbReference type="InterPro" id="IPR042197">
    <property type="entry name" value="Apaf_helical"/>
</dbReference>
<evidence type="ECO:0000256" key="1">
    <source>
        <dbReference type="ARBA" id="ARBA00002074"/>
    </source>
</evidence>
<evidence type="ECO:0000256" key="3">
    <source>
        <dbReference type="ARBA" id="ARBA00008894"/>
    </source>
</evidence>
<dbReference type="InterPro" id="IPR002182">
    <property type="entry name" value="NB-ARC"/>
</dbReference>
<dbReference type="InterPro" id="IPR027417">
    <property type="entry name" value="P-loop_NTPase"/>
</dbReference>
<dbReference type="Pfam" id="PF00931">
    <property type="entry name" value="NB-ARC"/>
    <property type="match status" value="1"/>
</dbReference>
<dbReference type="GO" id="GO:0005524">
    <property type="term" value="F:ATP binding"/>
    <property type="evidence" value="ECO:0007669"/>
    <property type="project" value="UniProtKB-KW"/>
</dbReference>
<evidence type="ECO:0000259" key="12">
    <source>
        <dbReference type="Pfam" id="PF23559"/>
    </source>
</evidence>
<reference evidence="13" key="1">
    <citation type="submission" date="2020-06" db="EMBL/GenBank/DDBJ databases">
        <authorList>
            <person name="Li T."/>
            <person name="Hu X."/>
            <person name="Zhang T."/>
            <person name="Song X."/>
            <person name="Zhang H."/>
            <person name="Dai N."/>
            <person name="Sheng W."/>
            <person name="Hou X."/>
            <person name="Wei L."/>
        </authorList>
    </citation>
    <scope>NUCLEOTIDE SEQUENCE</scope>
    <source>
        <strain evidence="13">K16</strain>
        <tissue evidence="13">Leaf</tissue>
    </source>
</reference>
<keyword evidence="14" id="KW-1185">Reference proteome</keyword>
<keyword evidence="10" id="KW-0067">ATP-binding</keyword>
<keyword evidence="8" id="KW-0547">Nucleotide-binding</keyword>
<dbReference type="Gene3D" id="1.10.10.10">
    <property type="entry name" value="Winged helix-like DNA-binding domain superfamily/Winged helix DNA-binding domain"/>
    <property type="match status" value="1"/>
</dbReference>
<dbReference type="Gene3D" id="3.80.10.10">
    <property type="entry name" value="Ribonuclease Inhibitor"/>
    <property type="match status" value="1"/>
</dbReference>
<dbReference type="PANTHER" id="PTHR23155:SF1152">
    <property type="entry name" value="AAA+ ATPASE DOMAIN-CONTAINING PROTEIN"/>
    <property type="match status" value="1"/>
</dbReference>
<dbReference type="FunFam" id="3.40.50.300:FF:001091">
    <property type="entry name" value="Probable disease resistance protein At1g61300"/>
    <property type="match status" value="1"/>
</dbReference>
<evidence type="ECO:0000256" key="4">
    <source>
        <dbReference type="ARBA" id="ARBA00022490"/>
    </source>
</evidence>
<feature type="domain" description="NB-ARC" evidence="11">
    <location>
        <begin position="160"/>
        <end position="327"/>
    </location>
</feature>
<dbReference type="Proteomes" id="UP001289374">
    <property type="component" value="Unassembled WGS sequence"/>
</dbReference>
<name>A0AAE2BR80_9LAMI</name>
<keyword evidence="5" id="KW-0433">Leucine-rich repeat</keyword>
<evidence type="ECO:0000256" key="9">
    <source>
        <dbReference type="ARBA" id="ARBA00022821"/>
    </source>
</evidence>
<dbReference type="Gene3D" id="1.20.5.4130">
    <property type="match status" value="1"/>
</dbReference>
<sequence length="883" mass="100593">MAVAAYASLVSLTHFLDNVQHPARRHRLHLDIDRIQSLREKVQFLQEFLEVHSQRISQEVEDLARQITLVADDAEETIDLHVVDQLREGSQDESHHLAVLSSFCQNIDKIIEKIDSITEDLLMIKEEWGDDVQEQNSAIFVPVSSKTLPSSGDDTMVGFEESLLQIMDVLSGDESNLQIVPIVGMGGIGKTTLARNAFNHPYIINQFDILTWITISQEYNMTEILLGLLNTGSIKESAEIEELGKLLYQKLFGRKYLIVMDDVWSTNIWDNLRRFFPDNRNGSRILTTTRLTNVAVSLGSLKPYLMDFLDHDKSWNLLCEKVFGKKSCPYSELEGIGKNIAYGCKGLPLALVVIGGLLSKSNMQPEYWMSVASNVNSFANSQDNEHCLKILSLSYNNLPIHLKSCFLGMRVFPEDHEINISKLINLWVAQGFIKAVRGKSLKEVAEEYLKDLVDRNLILIRRWTRSGKIKACIIHDLLRDLCLKEFERENLIRVSKVENIEFSMKYHGCVCFLCSHPYPSESIHLQPVLVGSRSATTARPLVCEACRIMNPNLIRLRWMKVINHVLGFPGENFPQHTGLRCVSIKASYQRWNTLAEVKFVYPSTVSLLWNLQILVVDLDYSCSHPLVLPFEIWEMPQLTHLSVGGFSLRDPQINRLERDDRTIILENLITLSTRTFRCSAEVIKRVPNLKKLQSSYSNGVVKDSYYSLCNLPQLNKLASLSLEYYSLSEGISFPASLEKLTLSRCSIPWEEMTIIGSSLPDLEVLKLKNPTFQGAEWNLVEEEFLRLRVLSISDCKLARWRVESNHFPKLEKLFLKDMHDLEEIPYGIGDIAALGSIHLDSCGNSVINSAKQILEEQLCYDNELEVLVDGKDIRLLELDDDDK</sequence>
<keyword evidence="9" id="KW-0611">Plant defense</keyword>
<dbReference type="InterPro" id="IPR044974">
    <property type="entry name" value="Disease_R_plants"/>
</dbReference>
<feature type="domain" description="Disease resistance protein winged helix" evidence="12">
    <location>
        <begin position="411"/>
        <end position="482"/>
    </location>
</feature>
<dbReference type="SUPFAM" id="SSF52047">
    <property type="entry name" value="RNI-like"/>
    <property type="match status" value="1"/>
</dbReference>
<dbReference type="InterPro" id="IPR036388">
    <property type="entry name" value="WH-like_DNA-bd_sf"/>
</dbReference>
<comment type="subcellular location">
    <subcellularLocation>
        <location evidence="2">Cytoplasm</location>
    </subcellularLocation>
</comment>
<dbReference type="GO" id="GO:0005737">
    <property type="term" value="C:cytoplasm"/>
    <property type="evidence" value="ECO:0007669"/>
    <property type="project" value="UniProtKB-SubCell"/>
</dbReference>
<evidence type="ECO:0000256" key="7">
    <source>
        <dbReference type="ARBA" id="ARBA00022737"/>
    </source>
</evidence>
<dbReference type="GO" id="GO:0043531">
    <property type="term" value="F:ADP binding"/>
    <property type="evidence" value="ECO:0007669"/>
    <property type="project" value="InterPro"/>
</dbReference>
<keyword evidence="6" id="KW-0381">Hypersensitive response</keyword>
<dbReference type="InterPro" id="IPR058922">
    <property type="entry name" value="WHD_DRP"/>
</dbReference>
<dbReference type="Gene3D" id="1.10.8.430">
    <property type="entry name" value="Helical domain of apoptotic protease-activating factors"/>
    <property type="match status" value="1"/>
</dbReference>
<evidence type="ECO:0000313" key="14">
    <source>
        <dbReference type="Proteomes" id="UP001289374"/>
    </source>
</evidence>
<evidence type="ECO:0000256" key="2">
    <source>
        <dbReference type="ARBA" id="ARBA00004496"/>
    </source>
</evidence>
<organism evidence="13 14">
    <name type="scientific">Sesamum angolense</name>
    <dbReference type="NCBI Taxonomy" id="2727404"/>
    <lineage>
        <taxon>Eukaryota</taxon>
        <taxon>Viridiplantae</taxon>
        <taxon>Streptophyta</taxon>
        <taxon>Embryophyta</taxon>
        <taxon>Tracheophyta</taxon>
        <taxon>Spermatophyta</taxon>
        <taxon>Magnoliopsida</taxon>
        <taxon>eudicotyledons</taxon>
        <taxon>Gunneridae</taxon>
        <taxon>Pentapetalae</taxon>
        <taxon>asterids</taxon>
        <taxon>lamiids</taxon>
        <taxon>Lamiales</taxon>
        <taxon>Pedaliaceae</taxon>
        <taxon>Sesamum</taxon>
    </lineage>
</organism>
<reference evidence="13" key="2">
    <citation type="journal article" date="2024" name="Plant">
        <title>Genomic evolution and insights into agronomic trait innovations of Sesamum species.</title>
        <authorList>
            <person name="Miao H."/>
            <person name="Wang L."/>
            <person name="Qu L."/>
            <person name="Liu H."/>
            <person name="Sun Y."/>
            <person name="Le M."/>
            <person name="Wang Q."/>
            <person name="Wei S."/>
            <person name="Zheng Y."/>
            <person name="Lin W."/>
            <person name="Duan Y."/>
            <person name="Cao H."/>
            <person name="Xiong S."/>
            <person name="Wang X."/>
            <person name="Wei L."/>
            <person name="Li C."/>
            <person name="Ma Q."/>
            <person name="Ju M."/>
            <person name="Zhao R."/>
            <person name="Li G."/>
            <person name="Mu C."/>
            <person name="Tian Q."/>
            <person name="Mei H."/>
            <person name="Zhang T."/>
            <person name="Gao T."/>
            <person name="Zhang H."/>
        </authorList>
    </citation>
    <scope>NUCLEOTIDE SEQUENCE</scope>
    <source>
        <strain evidence="13">K16</strain>
    </source>
</reference>
<evidence type="ECO:0000256" key="8">
    <source>
        <dbReference type="ARBA" id="ARBA00022741"/>
    </source>
</evidence>
<dbReference type="GO" id="GO:0009626">
    <property type="term" value="P:plant-type hypersensitive response"/>
    <property type="evidence" value="ECO:0007669"/>
    <property type="project" value="UniProtKB-KW"/>
</dbReference>
<evidence type="ECO:0000259" key="11">
    <source>
        <dbReference type="Pfam" id="PF00931"/>
    </source>
</evidence>
<dbReference type="AlphaFoldDB" id="A0AAE2BR80"/>
<comment type="similarity">
    <text evidence="3">Belongs to the disease resistance NB-LRR family.</text>
</comment>
<evidence type="ECO:0000256" key="5">
    <source>
        <dbReference type="ARBA" id="ARBA00022614"/>
    </source>
</evidence>
<gene>
    <name evidence="13" type="ORF">Sango_1634700</name>
</gene>
<dbReference type="PRINTS" id="PR00364">
    <property type="entry name" value="DISEASERSIST"/>
</dbReference>
<dbReference type="EMBL" id="JACGWL010000009">
    <property type="protein sequence ID" value="KAK4394804.1"/>
    <property type="molecule type" value="Genomic_DNA"/>
</dbReference>
<dbReference type="Pfam" id="PF23559">
    <property type="entry name" value="WHD_DRP"/>
    <property type="match status" value="1"/>
</dbReference>
<evidence type="ECO:0000256" key="6">
    <source>
        <dbReference type="ARBA" id="ARBA00022667"/>
    </source>
</evidence>
<evidence type="ECO:0000256" key="10">
    <source>
        <dbReference type="ARBA" id="ARBA00022840"/>
    </source>
</evidence>
<comment type="function">
    <text evidence="1">Confers resistance to late blight (Phytophthora infestans) races carrying the avirulence gene Avr1. Resistance proteins guard the plant against pathogens that contain an appropriate avirulence protein via an indirect interaction with this avirulence protein. That triggers a defense system including the hypersensitive response, which restricts the pathogen growth.</text>
</comment>
<evidence type="ECO:0000313" key="13">
    <source>
        <dbReference type="EMBL" id="KAK4394804.1"/>
    </source>
</evidence>
<keyword evidence="4" id="KW-0963">Cytoplasm</keyword>
<dbReference type="FunFam" id="1.10.10.10:FF:000322">
    <property type="entry name" value="Probable disease resistance protein At1g63360"/>
    <property type="match status" value="1"/>
</dbReference>
<accession>A0AAE2BR80</accession>
<dbReference type="SUPFAM" id="SSF52540">
    <property type="entry name" value="P-loop containing nucleoside triphosphate hydrolases"/>
    <property type="match status" value="1"/>
</dbReference>
<dbReference type="PANTHER" id="PTHR23155">
    <property type="entry name" value="DISEASE RESISTANCE PROTEIN RP"/>
    <property type="match status" value="1"/>
</dbReference>
<dbReference type="GO" id="GO:0051607">
    <property type="term" value="P:defense response to virus"/>
    <property type="evidence" value="ECO:0007669"/>
    <property type="project" value="UniProtKB-ARBA"/>
</dbReference>
<protein>
    <submittedName>
        <fullName evidence="13">Disease resistance protein RPP8</fullName>
    </submittedName>
</protein>
<comment type="caution">
    <text evidence="13">The sequence shown here is derived from an EMBL/GenBank/DDBJ whole genome shotgun (WGS) entry which is preliminary data.</text>
</comment>